<comment type="caution">
    <text evidence="1">The sequence shown here is derived from an EMBL/GenBank/DDBJ whole genome shotgun (WGS) entry which is preliminary data.</text>
</comment>
<accession>A0A7J9NVD5</accession>
<organism evidence="1 2">
    <name type="scientific">Methanococcus maripaludis</name>
    <name type="common">Methanococcus deltae</name>
    <dbReference type="NCBI Taxonomy" id="39152"/>
    <lineage>
        <taxon>Archaea</taxon>
        <taxon>Methanobacteriati</taxon>
        <taxon>Methanobacteriota</taxon>
        <taxon>Methanomada group</taxon>
        <taxon>Methanococci</taxon>
        <taxon>Methanococcales</taxon>
        <taxon>Methanococcaceae</taxon>
        <taxon>Methanococcus</taxon>
    </lineage>
</organism>
<dbReference type="Proteomes" id="UP000564425">
    <property type="component" value="Unassembled WGS sequence"/>
</dbReference>
<evidence type="ECO:0000313" key="1">
    <source>
        <dbReference type="EMBL" id="MBA2851638.1"/>
    </source>
</evidence>
<dbReference type="AlphaFoldDB" id="A0A7J9NVD5"/>
<gene>
    <name evidence="1" type="ORF">HNP86_001797</name>
</gene>
<sequence>MNETKLNDTTLAVTLLALPQAVEIMAEIVEVLQHEDDDDLSRQDKLTIVAAKQQKVECVAGIKTCIEYIEKQADDYVVNGQTKNDVLTELNGYLTVLDGGTVVGITSREKIISELRSVLKTQKLSTTEDDQYMVGLHNGIAMCISLITGEESDYFKSEESN</sequence>
<dbReference type="RefSeq" id="WP_181501464.1">
    <property type="nucleotide sequence ID" value="NZ_JACDUH010000003.1"/>
</dbReference>
<evidence type="ECO:0000313" key="2">
    <source>
        <dbReference type="Proteomes" id="UP000564425"/>
    </source>
</evidence>
<dbReference type="EMBL" id="JACDUH010000003">
    <property type="protein sequence ID" value="MBA2851638.1"/>
    <property type="molecule type" value="Genomic_DNA"/>
</dbReference>
<proteinExistence type="predicted"/>
<reference evidence="1 2" key="1">
    <citation type="submission" date="2020-07" db="EMBL/GenBank/DDBJ databases">
        <title>Genomic Encyclopedia of Type Strains, Phase IV (KMG-V): Genome sequencing to study the core and pangenomes of soil and plant-associated prokaryotes.</title>
        <authorList>
            <person name="Whitman W."/>
        </authorList>
    </citation>
    <scope>NUCLEOTIDE SEQUENCE [LARGE SCALE GENOMIC DNA]</scope>
    <source>
        <strain evidence="1 2">A1</strain>
    </source>
</reference>
<protein>
    <submittedName>
        <fullName evidence="1">Uncharacterized protein</fullName>
    </submittedName>
</protein>
<name>A0A7J9NVD5_METMI</name>